<dbReference type="Gene3D" id="2.40.320.10">
    <property type="entry name" value="Hypothetical Protein Pfu-838710-001"/>
    <property type="match status" value="1"/>
</dbReference>
<dbReference type="InterPro" id="IPR033469">
    <property type="entry name" value="CYTH-like_dom_sf"/>
</dbReference>
<dbReference type="Proteomes" id="UP000192936">
    <property type="component" value="Unassembled WGS sequence"/>
</dbReference>
<dbReference type="PANTHER" id="PTHR40114">
    <property type="entry name" value="SLR0698 PROTEIN"/>
    <property type="match status" value="1"/>
</dbReference>
<feature type="active site" description="Proton acceptor" evidence="1">
    <location>
        <position position="29"/>
    </location>
</feature>
<feature type="domain" description="CYTH" evidence="2">
    <location>
        <begin position="2"/>
        <end position="147"/>
    </location>
</feature>
<dbReference type="EMBL" id="FXAK01000007">
    <property type="protein sequence ID" value="SMF80702.1"/>
    <property type="molecule type" value="Genomic_DNA"/>
</dbReference>
<dbReference type="Pfam" id="PF01928">
    <property type="entry name" value="CYTH"/>
    <property type="match status" value="1"/>
</dbReference>
<dbReference type="AlphaFoldDB" id="A0A1X7H6P0"/>
<dbReference type="PIRSF" id="PIRSF016487">
    <property type="entry name" value="CYTH_UCP016487"/>
    <property type="match status" value="1"/>
</dbReference>
<dbReference type="InterPro" id="IPR012042">
    <property type="entry name" value="NeuTTM/CthTTM-like"/>
</dbReference>
<organism evidence="3 4">
    <name type="scientific">Azospirillum oryzae</name>
    <dbReference type="NCBI Taxonomy" id="286727"/>
    <lineage>
        <taxon>Bacteria</taxon>
        <taxon>Pseudomonadati</taxon>
        <taxon>Pseudomonadota</taxon>
        <taxon>Alphaproteobacteria</taxon>
        <taxon>Rhodospirillales</taxon>
        <taxon>Azospirillaceae</taxon>
        <taxon>Azospirillum</taxon>
    </lineage>
</organism>
<dbReference type="OrthoDB" id="9805588at2"/>
<evidence type="ECO:0000256" key="1">
    <source>
        <dbReference type="PIRSR" id="PIRSR016487-1"/>
    </source>
</evidence>
<evidence type="ECO:0000259" key="2">
    <source>
        <dbReference type="PROSITE" id="PS51707"/>
    </source>
</evidence>
<dbReference type="SUPFAM" id="SSF55154">
    <property type="entry name" value="CYTH-like phosphatases"/>
    <property type="match status" value="1"/>
</dbReference>
<dbReference type="STRING" id="286727.SAMN02982917_5097"/>
<dbReference type="SMART" id="SM01118">
    <property type="entry name" value="CYTH"/>
    <property type="match status" value="1"/>
</dbReference>
<sequence>MALEIERRFLVRKDVRHLCRDGVRILQGYLPSDGASTVRVRIAEDRATLTIKSLKRGACRDEVEHPLAMEFACQLLLHGCEGRVIEKTRYRHCQDGLCWEIDVFHGENAGLVIAEVELDSPDQMVPLPDWIGAEVTTLRAYGNSALSRAPIRRWSAAAA</sequence>
<dbReference type="InterPro" id="IPR023577">
    <property type="entry name" value="CYTH_domain"/>
</dbReference>
<reference evidence="3 4" key="1">
    <citation type="submission" date="2017-04" db="EMBL/GenBank/DDBJ databases">
        <authorList>
            <person name="Afonso C.L."/>
            <person name="Miller P.J."/>
            <person name="Scott M.A."/>
            <person name="Spackman E."/>
            <person name="Goraichik I."/>
            <person name="Dimitrov K.M."/>
            <person name="Suarez D.L."/>
            <person name="Swayne D.E."/>
        </authorList>
    </citation>
    <scope>NUCLEOTIDE SEQUENCE [LARGE SCALE GENOMIC DNA]</scope>
    <source>
        <strain evidence="3 4">A2P</strain>
    </source>
</reference>
<proteinExistence type="predicted"/>
<name>A0A1X7H6P0_9PROT</name>
<dbReference type="PROSITE" id="PS51707">
    <property type="entry name" value="CYTH"/>
    <property type="match status" value="1"/>
</dbReference>
<evidence type="ECO:0000313" key="4">
    <source>
        <dbReference type="Proteomes" id="UP000192936"/>
    </source>
</evidence>
<dbReference type="PANTHER" id="PTHR40114:SF1">
    <property type="entry name" value="SLR0698 PROTEIN"/>
    <property type="match status" value="1"/>
</dbReference>
<dbReference type="CDD" id="cd07891">
    <property type="entry name" value="CYTH-like_CthTTM-like_1"/>
    <property type="match status" value="1"/>
</dbReference>
<dbReference type="RefSeq" id="WP_085089913.1">
    <property type="nucleotide sequence ID" value="NZ_FXAK01000007.1"/>
</dbReference>
<accession>A0A1X7H6P0</accession>
<evidence type="ECO:0000313" key="3">
    <source>
        <dbReference type="EMBL" id="SMF80702.1"/>
    </source>
</evidence>
<protein>
    <submittedName>
        <fullName evidence="3">CYTH domain-containing protein</fullName>
    </submittedName>
</protein>
<gene>
    <name evidence="3" type="ORF">SAMN02982917_5097</name>
</gene>